<keyword evidence="3" id="KW-1185">Reference proteome</keyword>
<sequence>MYNVSPMFDALAERFDDMDECKDVAEYGCAAGVSGFIYSSELAEFFDKYEDEIEDELDTYGLKYTDLVDTSEFYTMQECKEKAVWCIVEMYCHNRVDAACAVA</sequence>
<dbReference type="Proteomes" id="UP000502509">
    <property type="component" value="Segment"/>
</dbReference>
<protein>
    <recommendedName>
        <fullName evidence="1">DUF7222 domain-containing protein</fullName>
    </recommendedName>
</protein>
<dbReference type="EMBL" id="MT424636">
    <property type="protein sequence ID" value="QJQ82568.1"/>
    <property type="molecule type" value="Genomic_DNA"/>
</dbReference>
<dbReference type="Pfam" id="PF23864">
    <property type="entry name" value="DUF7222"/>
    <property type="match status" value="1"/>
</dbReference>
<accession>A0A6M4ELJ6</accession>
<gene>
    <name evidence="2" type="ORF">SSBP1_gp02</name>
</gene>
<name>A0A6M4ELJ6_9CAUD</name>
<organism evidence="2 3">
    <name type="scientific">Synechococcus phage S-SBP1</name>
    <dbReference type="NCBI Taxonomy" id="2735125"/>
    <lineage>
        <taxon>Viruses</taxon>
        <taxon>Duplodnaviria</taxon>
        <taxon>Heunggongvirae</taxon>
        <taxon>Uroviricota</taxon>
        <taxon>Caudoviricetes</taxon>
        <taxon>Autographivirales</taxon>
        <taxon>Sechaudvirinae</taxon>
        <taxon>Spiovirus</taxon>
        <taxon>Spiovirus sbp1</taxon>
    </lineage>
</organism>
<evidence type="ECO:0000313" key="3">
    <source>
        <dbReference type="Proteomes" id="UP000502509"/>
    </source>
</evidence>
<proteinExistence type="predicted"/>
<reference evidence="2 3" key="1">
    <citation type="submission" date="2020-05" db="EMBL/GenBank/DDBJ databases">
        <title>Programmed transcriptomes of a marine cyanopodovirus and its Synechococcus host during infection.</title>
        <authorList>
            <person name="Huang S."/>
        </authorList>
    </citation>
    <scope>NUCLEOTIDE SEQUENCE [LARGE SCALE GENOMIC DNA]</scope>
</reference>
<evidence type="ECO:0000259" key="1">
    <source>
        <dbReference type="Pfam" id="PF23864"/>
    </source>
</evidence>
<dbReference type="InterPro" id="IPR055646">
    <property type="entry name" value="DUF7222"/>
</dbReference>
<evidence type="ECO:0000313" key="2">
    <source>
        <dbReference type="EMBL" id="QJQ82568.1"/>
    </source>
</evidence>
<feature type="domain" description="DUF7222" evidence="1">
    <location>
        <begin position="7"/>
        <end position="99"/>
    </location>
</feature>